<protein>
    <submittedName>
        <fullName evidence="1">Uncharacterized protein</fullName>
    </submittedName>
</protein>
<evidence type="ECO:0000313" key="1">
    <source>
        <dbReference type="EMBL" id="BCR99853.1"/>
    </source>
</evidence>
<dbReference type="KEGG" id="aluc:AKAW2_50195S"/>
<dbReference type="GeneID" id="64961175"/>
<proteinExistence type="predicted"/>
<dbReference type="Proteomes" id="UP000661280">
    <property type="component" value="Chromosome 5"/>
</dbReference>
<dbReference type="RefSeq" id="XP_041543616.1">
    <property type="nucleotide sequence ID" value="XM_041689985.1"/>
</dbReference>
<sequence length="99" mass="11131">MQATGKRLIQYVGNVALADIQNATHREAVSTFCAKIEQENPRVKKAEIKGSQPHKSHDDPEDKLNVISVRFKDDVDIGLGTAHVHEDGTGKVRWNKWKK</sequence>
<evidence type="ECO:0000313" key="2">
    <source>
        <dbReference type="Proteomes" id="UP000661280"/>
    </source>
</evidence>
<gene>
    <name evidence="1" type="ORF">AKAW2_50195S</name>
</gene>
<dbReference type="EMBL" id="AP024429">
    <property type="protein sequence ID" value="BCR99853.1"/>
    <property type="molecule type" value="Genomic_DNA"/>
</dbReference>
<dbReference type="AlphaFoldDB" id="A0A7R7WBI3"/>
<accession>A0A7R7WBI3</accession>
<name>A0A7R7WBI3_ASPKA</name>
<dbReference type="OrthoDB" id="3531694at2759"/>
<reference evidence="1" key="1">
    <citation type="submission" date="2021-01" db="EMBL/GenBank/DDBJ databases">
        <authorList>
            <consortium name="Aspergillus luchuensis mut. kawachii IFO 4304 genome sequencing consortium"/>
            <person name="Kazuki M."/>
            <person name="Futagami T."/>
        </authorList>
    </citation>
    <scope>NUCLEOTIDE SEQUENCE</scope>
    <source>
        <strain evidence="1">IFO 4308</strain>
    </source>
</reference>
<keyword evidence="2" id="KW-1185">Reference proteome</keyword>
<organism evidence="1 2">
    <name type="scientific">Aspergillus kawachii</name>
    <name type="common">White koji mold</name>
    <name type="synonym">Aspergillus awamori var. kawachi</name>
    <dbReference type="NCBI Taxonomy" id="1069201"/>
    <lineage>
        <taxon>Eukaryota</taxon>
        <taxon>Fungi</taxon>
        <taxon>Dikarya</taxon>
        <taxon>Ascomycota</taxon>
        <taxon>Pezizomycotina</taxon>
        <taxon>Eurotiomycetes</taxon>
        <taxon>Eurotiomycetidae</taxon>
        <taxon>Eurotiales</taxon>
        <taxon>Aspergillaceae</taxon>
        <taxon>Aspergillus</taxon>
        <taxon>Aspergillus subgen. Circumdati</taxon>
    </lineage>
</organism>
<reference evidence="1" key="2">
    <citation type="submission" date="2021-02" db="EMBL/GenBank/DDBJ databases">
        <title>Aspergillus luchuensis mut. kawachii IFO 4304 genome sequence.</title>
        <authorList>
            <person name="Mori K."/>
            <person name="Kadooka C."/>
            <person name="Goto M."/>
            <person name="Futagami T."/>
        </authorList>
    </citation>
    <scope>NUCLEOTIDE SEQUENCE</scope>
    <source>
        <strain evidence="1">IFO 4308</strain>
    </source>
</reference>